<dbReference type="InterPro" id="IPR012338">
    <property type="entry name" value="Beta-lactam/transpept-like"/>
</dbReference>
<keyword evidence="7" id="KW-1185">Reference proteome</keyword>
<protein>
    <submittedName>
        <fullName evidence="6">D-alanyl-D-alanine carboxypeptidase</fullName>
    </submittedName>
</protein>
<reference evidence="6" key="1">
    <citation type="submission" date="2021-11" db="EMBL/GenBank/DDBJ databases">
        <authorList>
            <person name="Herlambang A."/>
            <person name="Guo Y."/>
            <person name="Takashima Y."/>
            <person name="Nishizawa T."/>
        </authorList>
    </citation>
    <scope>NUCLEOTIDE SEQUENCE</scope>
    <source>
        <strain evidence="6">E1425</strain>
    </source>
</reference>
<evidence type="ECO:0000259" key="4">
    <source>
        <dbReference type="Pfam" id="PF00144"/>
    </source>
</evidence>
<feature type="region of interest" description="Disordered" evidence="2">
    <location>
        <begin position="516"/>
        <end position="543"/>
    </location>
</feature>
<dbReference type="OrthoDB" id="5946976at2759"/>
<proteinExistence type="inferred from homology"/>
<dbReference type="Pfam" id="PF00144">
    <property type="entry name" value="Beta-lactamase"/>
    <property type="match status" value="1"/>
</dbReference>
<reference evidence="6" key="2">
    <citation type="journal article" date="2022" name="Microbiol. Resour. Announc.">
        <title>Whole-Genome Sequence of Entomortierella parvispora E1425, a Mucoromycotan Fungus Associated with Burkholderiaceae-Related Endosymbiotic Bacteria.</title>
        <authorList>
            <person name="Herlambang A."/>
            <person name="Guo Y."/>
            <person name="Takashima Y."/>
            <person name="Narisawa K."/>
            <person name="Ohta H."/>
            <person name="Nishizawa T."/>
        </authorList>
    </citation>
    <scope>NUCLEOTIDE SEQUENCE</scope>
    <source>
        <strain evidence="6">E1425</strain>
    </source>
</reference>
<organism evidence="6 7">
    <name type="scientific">Entomortierella parvispora</name>
    <dbReference type="NCBI Taxonomy" id="205924"/>
    <lineage>
        <taxon>Eukaryota</taxon>
        <taxon>Fungi</taxon>
        <taxon>Fungi incertae sedis</taxon>
        <taxon>Mucoromycota</taxon>
        <taxon>Mortierellomycotina</taxon>
        <taxon>Mortierellomycetes</taxon>
        <taxon>Mortierellales</taxon>
        <taxon>Mortierellaceae</taxon>
        <taxon>Entomortierella</taxon>
    </lineage>
</organism>
<evidence type="ECO:0000256" key="3">
    <source>
        <dbReference type="SAM" id="SignalP"/>
    </source>
</evidence>
<accession>A0A9P3LYW8</accession>
<dbReference type="InterPro" id="IPR050491">
    <property type="entry name" value="AmpC-like"/>
</dbReference>
<feature type="domain" description="Peptidase S12 Pab87-related C-terminal" evidence="5">
    <location>
        <begin position="417"/>
        <end position="504"/>
    </location>
</feature>
<keyword evidence="3" id="KW-0732">Signal</keyword>
<dbReference type="InterPro" id="IPR001466">
    <property type="entry name" value="Beta-lactam-related"/>
</dbReference>
<feature type="compositionally biased region" description="Acidic residues" evidence="2">
    <location>
        <begin position="521"/>
        <end position="538"/>
    </location>
</feature>
<feature type="domain" description="Beta-lactamase-related" evidence="4">
    <location>
        <begin position="38"/>
        <end position="366"/>
    </location>
</feature>
<comment type="caution">
    <text evidence="6">The sequence shown here is derived from an EMBL/GenBank/DDBJ whole genome shotgun (WGS) entry which is preliminary data.</text>
</comment>
<dbReference type="Gene3D" id="3.40.710.10">
    <property type="entry name" value="DD-peptidase/beta-lactamase superfamily"/>
    <property type="match status" value="1"/>
</dbReference>
<name>A0A9P3LYW8_9FUNG</name>
<dbReference type="PANTHER" id="PTHR46825">
    <property type="entry name" value="D-ALANYL-D-ALANINE-CARBOXYPEPTIDASE/ENDOPEPTIDASE AMPH"/>
    <property type="match status" value="1"/>
</dbReference>
<evidence type="ECO:0000313" key="6">
    <source>
        <dbReference type="EMBL" id="GJJ75563.1"/>
    </source>
</evidence>
<feature type="signal peptide" evidence="3">
    <location>
        <begin position="1"/>
        <end position="24"/>
    </location>
</feature>
<comment type="similarity">
    <text evidence="1">Belongs to the peptidase S12 family.</text>
</comment>
<dbReference type="InterPro" id="IPR021860">
    <property type="entry name" value="Peptidase_S12_Pab87-rel_C"/>
</dbReference>
<dbReference type="GO" id="GO:0004180">
    <property type="term" value="F:carboxypeptidase activity"/>
    <property type="evidence" value="ECO:0007669"/>
    <property type="project" value="UniProtKB-KW"/>
</dbReference>
<dbReference type="AlphaFoldDB" id="A0A9P3LYW8"/>
<gene>
    <name evidence="6" type="ORF">EMPS_07921</name>
</gene>
<evidence type="ECO:0000256" key="1">
    <source>
        <dbReference type="ARBA" id="ARBA00038215"/>
    </source>
</evidence>
<dbReference type="SUPFAM" id="SSF56601">
    <property type="entry name" value="beta-lactamase/transpeptidase-like"/>
    <property type="match status" value="1"/>
</dbReference>
<dbReference type="Pfam" id="PF11954">
    <property type="entry name" value="DUF3471"/>
    <property type="match status" value="1"/>
</dbReference>
<evidence type="ECO:0000313" key="7">
    <source>
        <dbReference type="Proteomes" id="UP000827284"/>
    </source>
</evidence>
<dbReference type="PANTHER" id="PTHR46825:SF15">
    <property type="entry name" value="BETA-LACTAMASE-RELATED DOMAIN-CONTAINING PROTEIN"/>
    <property type="match status" value="1"/>
</dbReference>
<evidence type="ECO:0000256" key="2">
    <source>
        <dbReference type="SAM" id="MobiDB-lite"/>
    </source>
</evidence>
<evidence type="ECO:0000259" key="5">
    <source>
        <dbReference type="Pfam" id="PF11954"/>
    </source>
</evidence>
<sequence length="557" mass="62692">MKIATVVVLGAALQLLASTSIVEGLPFDSQTAKYDNWRKTIDHARKLTGVPGMSVAVMHKGKVIFAEGFGQRNKNGDPVTAETLMPIGSMTKAMTAAMIGELVAEGKLDWDKTPVVEYVPEARFSPVLSEELTLSDYLSHRSGLPHDDTPWTNTTETRAQVFRRLKNFNLPTKLSTNLQYSNVGYAISGEAAANVAGVPYEQLVHDKIFRPLGLSHTGFSPVEMGKRPNHAMPFYSDSLKDAQAGIFHEGYLDRLIEFDSAAGDIYSNMDDLLKWGRTIMKYGEWDGEQILNRASVEQLLTARTIARGVRTLPELGPATTYSFGWFADSYKGQSVYYHGGNTLGFSSIIALFPESDLVIASLTNTYAAMYPNFVYYYLADEILNLPKTQDWTEAALAMTERVYNGTEEARKGNFPRRQKNTHPSHPLKEYVGVYTHPLFAGDVTLTLKDNHLIFHFTTFVSRMEHYHFDSFSFTFDVWSVKSAQLVTFLTGQDGKISGFEFEHIDKMLIFEKKEESKIQEENDNVQEDETEEMQEEEKESAFEQGADHMQFKLLRAL</sequence>
<keyword evidence="6" id="KW-0378">Hydrolase</keyword>
<keyword evidence="6" id="KW-0645">Protease</keyword>
<dbReference type="Gene3D" id="2.40.128.600">
    <property type="match status" value="1"/>
</dbReference>
<dbReference type="Proteomes" id="UP000827284">
    <property type="component" value="Unassembled WGS sequence"/>
</dbReference>
<keyword evidence="6" id="KW-0121">Carboxypeptidase</keyword>
<feature type="chain" id="PRO_5040304196" evidence="3">
    <location>
        <begin position="25"/>
        <end position="557"/>
    </location>
</feature>
<dbReference type="EMBL" id="BQFW01000011">
    <property type="protein sequence ID" value="GJJ75563.1"/>
    <property type="molecule type" value="Genomic_DNA"/>
</dbReference>